<sequence>MDRTLRPTPSSLIGDPGFRAFVAGTDPEAVHYWTDWIERHPDRQAEVQEAMRVVKAMQQYQPRPDLG</sequence>
<gene>
    <name evidence="1" type="ORF">GCM10023187_56410</name>
</gene>
<accession>A0ABP8L3I1</accession>
<dbReference type="Proteomes" id="UP001500936">
    <property type="component" value="Unassembled WGS sequence"/>
</dbReference>
<dbReference type="EMBL" id="BAABHB010000023">
    <property type="protein sequence ID" value="GAA4420872.1"/>
    <property type="molecule type" value="Genomic_DNA"/>
</dbReference>
<reference evidence="2" key="1">
    <citation type="journal article" date="2019" name="Int. J. Syst. Evol. Microbiol.">
        <title>The Global Catalogue of Microorganisms (GCM) 10K type strain sequencing project: providing services to taxonomists for standard genome sequencing and annotation.</title>
        <authorList>
            <consortium name="The Broad Institute Genomics Platform"/>
            <consortium name="The Broad Institute Genome Sequencing Center for Infectious Disease"/>
            <person name="Wu L."/>
            <person name="Ma J."/>
        </authorList>
    </citation>
    <scope>NUCLEOTIDE SEQUENCE [LARGE SCALE GENOMIC DNA]</scope>
    <source>
        <strain evidence="2">JCM 17925</strain>
    </source>
</reference>
<evidence type="ECO:0000313" key="2">
    <source>
        <dbReference type="Proteomes" id="UP001500936"/>
    </source>
</evidence>
<name>A0ABP8L3I1_9BACT</name>
<protein>
    <submittedName>
        <fullName evidence="1">Uncharacterized protein</fullName>
    </submittedName>
</protein>
<keyword evidence="2" id="KW-1185">Reference proteome</keyword>
<evidence type="ECO:0000313" key="1">
    <source>
        <dbReference type="EMBL" id="GAA4420872.1"/>
    </source>
</evidence>
<proteinExistence type="predicted"/>
<dbReference type="RefSeq" id="WP_345271463.1">
    <property type="nucleotide sequence ID" value="NZ_BAABHB010000023.1"/>
</dbReference>
<comment type="caution">
    <text evidence="1">The sequence shown here is derived from an EMBL/GenBank/DDBJ whole genome shotgun (WGS) entry which is preliminary data.</text>
</comment>
<organism evidence="1 2">
    <name type="scientific">Nibrella viscosa</name>
    <dbReference type="NCBI Taxonomy" id="1084524"/>
    <lineage>
        <taxon>Bacteria</taxon>
        <taxon>Pseudomonadati</taxon>
        <taxon>Bacteroidota</taxon>
        <taxon>Cytophagia</taxon>
        <taxon>Cytophagales</taxon>
        <taxon>Spirosomataceae</taxon>
        <taxon>Nibrella</taxon>
    </lineage>
</organism>